<dbReference type="RefSeq" id="WP_083407628.1">
    <property type="nucleotide sequence ID" value="NZ_LT629971.1"/>
</dbReference>
<dbReference type="AlphaFoldDB" id="A0A1H6K8I6"/>
<keyword evidence="1" id="KW-1133">Transmembrane helix</keyword>
<dbReference type="InterPro" id="IPR025443">
    <property type="entry name" value="DUF4307"/>
</dbReference>
<protein>
    <recommendedName>
        <fullName evidence="4">DUF4307 domain-containing protein</fullName>
    </recommendedName>
</protein>
<evidence type="ECO:0000313" key="2">
    <source>
        <dbReference type="EMBL" id="SEH67765.1"/>
    </source>
</evidence>
<reference evidence="3" key="1">
    <citation type="submission" date="2016-10" db="EMBL/GenBank/DDBJ databases">
        <authorList>
            <person name="Varghese N."/>
            <person name="Submissions S."/>
        </authorList>
    </citation>
    <scope>NUCLEOTIDE SEQUENCE [LARGE SCALE GENOMIC DNA]</scope>
    <source>
        <strain evidence="3">DSM 45405</strain>
    </source>
</reference>
<dbReference type="Pfam" id="PF14155">
    <property type="entry name" value="DUF4307"/>
    <property type="match status" value="1"/>
</dbReference>
<dbReference type="EMBL" id="LT629971">
    <property type="protein sequence ID" value="SEH67765.1"/>
    <property type="molecule type" value="Genomic_DNA"/>
</dbReference>
<keyword evidence="3" id="KW-1185">Reference proteome</keyword>
<dbReference type="Proteomes" id="UP000182915">
    <property type="component" value="Chromosome I"/>
</dbReference>
<proteinExistence type="predicted"/>
<keyword evidence="1" id="KW-0472">Membrane</keyword>
<accession>A0A1H6K8I6</accession>
<feature type="transmembrane region" description="Helical" evidence="1">
    <location>
        <begin position="21"/>
        <end position="42"/>
    </location>
</feature>
<dbReference type="STRING" id="370526.SAMN04489835_2778"/>
<evidence type="ECO:0000313" key="3">
    <source>
        <dbReference type="Proteomes" id="UP000182915"/>
    </source>
</evidence>
<gene>
    <name evidence="2" type="ORF">SAMN04489835_2778</name>
</gene>
<organism evidence="2 3">
    <name type="scientific">Mycolicibacterium rutilum</name>
    <name type="common">Mycobacterium rutilum</name>
    <dbReference type="NCBI Taxonomy" id="370526"/>
    <lineage>
        <taxon>Bacteria</taxon>
        <taxon>Bacillati</taxon>
        <taxon>Actinomycetota</taxon>
        <taxon>Actinomycetes</taxon>
        <taxon>Mycobacteriales</taxon>
        <taxon>Mycobacteriaceae</taxon>
        <taxon>Mycolicibacterium</taxon>
    </lineage>
</organism>
<evidence type="ECO:0008006" key="4">
    <source>
        <dbReference type="Google" id="ProtNLM"/>
    </source>
</evidence>
<dbReference type="OrthoDB" id="4425882at2"/>
<evidence type="ECO:0000256" key="1">
    <source>
        <dbReference type="SAM" id="Phobius"/>
    </source>
</evidence>
<keyword evidence="1" id="KW-0812">Transmembrane</keyword>
<name>A0A1H6K8I6_MYCRU</name>
<sequence>MIDRPASRYGRQRLTGRQRRWAAIALTALVLVAGVIVAIVAAGRFGGNDVTGEAGAYQLVGNNTVSVTISVTRKDPSRPAACIVRARSKDGAETGRREVLIPPSTEKTVVITTEVTATREPVLGDIYGCGIDVPQYLVAP</sequence>